<keyword evidence="1" id="KW-1133">Transmembrane helix</keyword>
<keyword evidence="1" id="KW-0812">Transmembrane</keyword>
<name>A0AAD7U9W2_9STRA</name>
<evidence type="ECO:0008006" key="4">
    <source>
        <dbReference type="Google" id="ProtNLM"/>
    </source>
</evidence>
<reference evidence="2" key="1">
    <citation type="submission" date="2023-01" db="EMBL/GenBank/DDBJ databases">
        <title>Metagenome sequencing of chrysophaentin producing Chrysophaeum taylorii.</title>
        <authorList>
            <person name="Davison J."/>
            <person name="Bewley C."/>
        </authorList>
    </citation>
    <scope>NUCLEOTIDE SEQUENCE</scope>
    <source>
        <strain evidence="2">NIES-1699</strain>
    </source>
</reference>
<gene>
    <name evidence="2" type="ORF">CTAYLR_007909</name>
</gene>
<dbReference type="GO" id="GO:0016020">
    <property type="term" value="C:membrane"/>
    <property type="evidence" value="ECO:0007669"/>
    <property type="project" value="InterPro"/>
</dbReference>
<keyword evidence="3" id="KW-1185">Reference proteome</keyword>
<dbReference type="Proteomes" id="UP001230188">
    <property type="component" value="Unassembled WGS sequence"/>
</dbReference>
<dbReference type="AlphaFoldDB" id="A0AAD7U9W2"/>
<keyword evidence="1" id="KW-0472">Membrane</keyword>
<feature type="transmembrane region" description="Helical" evidence="1">
    <location>
        <begin position="120"/>
        <end position="144"/>
    </location>
</feature>
<accession>A0AAD7U9W2</accession>
<dbReference type="Pfam" id="PF07074">
    <property type="entry name" value="TRAP-gamma"/>
    <property type="match status" value="1"/>
</dbReference>
<dbReference type="EMBL" id="JAQMWT010000498">
    <property type="protein sequence ID" value="KAJ8600535.1"/>
    <property type="molecule type" value="Genomic_DNA"/>
</dbReference>
<dbReference type="GO" id="GO:0006614">
    <property type="term" value="P:SRP-dependent cotranslational protein targeting to membrane"/>
    <property type="evidence" value="ECO:0007669"/>
    <property type="project" value="InterPro"/>
</dbReference>
<evidence type="ECO:0000256" key="1">
    <source>
        <dbReference type="SAM" id="Phobius"/>
    </source>
</evidence>
<sequence length="177" mass="19424">MGKADFFFDQMLKENSVQGRTKTTAHHWGLFAASGLLMVTMPAYIYVSPMFDIPVLEGASQFLGVGLLGGMLLSWAYRSVSLQRQINWLATTPPPKANEKVAKKEREEAMAAHEKKAADVCCAYALCTVNISFVLLWLLTAFYALPKFSTDVSSKLNHLLSVLGPSLLLAFKATAAF</sequence>
<feature type="transmembrane region" description="Helical" evidence="1">
    <location>
        <begin position="59"/>
        <end position="77"/>
    </location>
</feature>
<organism evidence="2 3">
    <name type="scientific">Chrysophaeum taylorii</name>
    <dbReference type="NCBI Taxonomy" id="2483200"/>
    <lineage>
        <taxon>Eukaryota</taxon>
        <taxon>Sar</taxon>
        <taxon>Stramenopiles</taxon>
        <taxon>Ochrophyta</taxon>
        <taxon>Pelagophyceae</taxon>
        <taxon>Pelagomonadales</taxon>
        <taxon>Pelagomonadaceae</taxon>
        <taxon>Chrysophaeum</taxon>
    </lineage>
</organism>
<evidence type="ECO:0000313" key="2">
    <source>
        <dbReference type="EMBL" id="KAJ8600535.1"/>
    </source>
</evidence>
<protein>
    <recommendedName>
        <fullName evidence="4">Signal sequence receptor subunit gamma</fullName>
    </recommendedName>
</protein>
<evidence type="ECO:0000313" key="3">
    <source>
        <dbReference type="Proteomes" id="UP001230188"/>
    </source>
</evidence>
<proteinExistence type="predicted"/>
<comment type="caution">
    <text evidence="2">The sequence shown here is derived from an EMBL/GenBank/DDBJ whole genome shotgun (WGS) entry which is preliminary data.</text>
</comment>
<feature type="transmembrane region" description="Helical" evidence="1">
    <location>
        <begin position="28"/>
        <end position="47"/>
    </location>
</feature>
<dbReference type="InterPro" id="IPR009779">
    <property type="entry name" value="SSR3"/>
</dbReference>